<dbReference type="SUPFAM" id="SSF55961">
    <property type="entry name" value="Bet v1-like"/>
    <property type="match status" value="1"/>
</dbReference>
<evidence type="ECO:0000313" key="1">
    <source>
        <dbReference type="EMBL" id="KAA8889442.1"/>
    </source>
</evidence>
<protein>
    <submittedName>
        <fullName evidence="1">SRPBCC family protein</fullName>
    </submittedName>
</protein>
<dbReference type="RefSeq" id="WP_150401715.1">
    <property type="nucleotide sequence ID" value="NZ_VXLC01000003.1"/>
</dbReference>
<proteinExistence type="predicted"/>
<sequence length="150" mass="16378">MGAVSAGRAVSIPAVAQRIWPLLGEPEHHPSWLTLHRGFDSEPPARLRRNDCYCQQLSLLGRSGSIAWMVTELADNMLLELTGTAAMRVRITLRAAIEPGADASTVTLRMHYDSPFIPRGIAETLCKATEAALGESLDRLRQLVCAGERT</sequence>
<dbReference type="AlphaFoldDB" id="A0A5N0EJK2"/>
<accession>A0A5N0EJK2</accession>
<dbReference type="Gene3D" id="3.30.530.20">
    <property type="match status" value="1"/>
</dbReference>
<dbReference type="Proteomes" id="UP000323876">
    <property type="component" value="Unassembled WGS sequence"/>
</dbReference>
<reference evidence="1 2" key="1">
    <citation type="submission" date="2019-09" db="EMBL/GenBank/DDBJ databases">
        <authorList>
            <person name="Wang X."/>
        </authorList>
    </citation>
    <scope>NUCLEOTIDE SEQUENCE [LARGE SCALE GENOMIC DNA]</scope>
    <source>
        <strain evidence="1 2">CICC 11023</strain>
    </source>
</reference>
<comment type="caution">
    <text evidence="1">The sequence shown here is derived from an EMBL/GenBank/DDBJ whole genome shotgun (WGS) entry which is preliminary data.</text>
</comment>
<dbReference type="EMBL" id="VXLC01000003">
    <property type="protein sequence ID" value="KAA8889442.1"/>
    <property type="molecule type" value="Genomic_DNA"/>
</dbReference>
<dbReference type="InterPro" id="IPR023393">
    <property type="entry name" value="START-like_dom_sf"/>
</dbReference>
<dbReference type="InterPro" id="IPR019587">
    <property type="entry name" value="Polyketide_cyclase/dehydratase"/>
</dbReference>
<name>A0A5N0EJK2_9NOCA</name>
<keyword evidence="2" id="KW-1185">Reference proteome</keyword>
<dbReference type="Pfam" id="PF10604">
    <property type="entry name" value="Polyketide_cyc2"/>
    <property type="match status" value="1"/>
</dbReference>
<gene>
    <name evidence="1" type="ORF">F3087_10985</name>
</gene>
<organism evidence="1 2">
    <name type="scientific">Nocardia colli</name>
    <dbReference type="NCBI Taxonomy" id="2545717"/>
    <lineage>
        <taxon>Bacteria</taxon>
        <taxon>Bacillati</taxon>
        <taxon>Actinomycetota</taxon>
        <taxon>Actinomycetes</taxon>
        <taxon>Mycobacteriales</taxon>
        <taxon>Nocardiaceae</taxon>
        <taxon>Nocardia</taxon>
    </lineage>
</organism>
<dbReference type="OrthoDB" id="9810827at2"/>
<evidence type="ECO:0000313" key="2">
    <source>
        <dbReference type="Proteomes" id="UP000323876"/>
    </source>
</evidence>